<comment type="caution">
    <text evidence="1">The sequence shown here is derived from an EMBL/GenBank/DDBJ whole genome shotgun (WGS) entry which is preliminary data.</text>
</comment>
<gene>
    <name evidence="1" type="ORF">JG687_00019037</name>
</gene>
<evidence type="ECO:0000313" key="1">
    <source>
        <dbReference type="EMBL" id="KAG6942472.1"/>
    </source>
</evidence>
<sequence length="146" mass="16318">MRKRAFVVPSWRGAGVLCSCFGGIASRIINMWFLNPRFSRWQAYHTPSGYAATNNPLETYHHTLKLINNSKRATPTELVSRLDLSRIAYESSATPFATEAKVSKRMKAAYVKADKSKAFTTSLVHRVQNSGLILVRVLELMSIGAL</sequence>
<protein>
    <submittedName>
        <fullName evidence="1">Uncharacterized protein</fullName>
    </submittedName>
</protein>
<proteinExistence type="predicted"/>
<dbReference type="OrthoDB" id="124944at2759"/>
<name>A0A8T1TM96_9STRA</name>
<dbReference type="AlphaFoldDB" id="A0A8T1TM96"/>
<accession>A0A8T1TM96</accession>
<reference evidence="1" key="1">
    <citation type="submission" date="2021-01" db="EMBL/GenBank/DDBJ databases">
        <title>Phytophthora aleatoria, a newly-described species from Pinus radiata is distinct from Phytophthora cactorum isolates based on comparative genomics.</title>
        <authorList>
            <person name="Mcdougal R."/>
            <person name="Panda P."/>
            <person name="Williams N."/>
            <person name="Studholme D.J."/>
        </authorList>
    </citation>
    <scope>NUCLEOTIDE SEQUENCE</scope>
    <source>
        <strain evidence="1">NZFS 3830</strain>
    </source>
</reference>
<evidence type="ECO:0000313" key="2">
    <source>
        <dbReference type="Proteomes" id="UP000688947"/>
    </source>
</evidence>
<dbReference type="EMBL" id="JAENGZ010002965">
    <property type="protein sequence ID" value="KAG6942472.1"/>
    <property type="molecule type" value="Genomic_DNA"/>
</dbReference>
<dbReference type="Proteomes" id="UP000688947">
    <property type="component" value="Unassembled WGS sequence"/>
</dbReference>
<organism evidence="1 2">
    <name type="scientific">Phytophthora cactorum</name>
    <dbReference type="NCBI Taxonomy" id="29920"/>
    <lineage>
        <taxon>Eukaryota</taxon>
        <taxon>Sar</taxon>
        <taxon>Stramenopiles</taxon>
        <taxon>Oomycota</taxon>
        <taxon>Peronosporomycetes</taxon>
        <taxon>Peronosporales</taxon>
        <taxon>Peronosporaceae</taxon>
        <taxon>Phytophthora</taxon>
    </lineage>
</organism>